<feature type="region of interest" description="Disordered" evidence="10">
    <location>
        <begin position="152"/>
        <end position="181"/>
    </location>
</feature>
<feature type="coiled-coil region" evidence="9">
    <location>
        <begin position="585"/>
        <end position="619"/>
    </location>
</feature>
<evidence type="ECO:0000256" key="9">
    <source>
        <dbReference type="SAM" id="Coils"/>
    </source>
</evidence>
<proteinExistence type="inferred from homology"/>
<evidence type="ECO:0000256" key="3">
    <source>
        <dbReference type="ARBA" id="ARBA00022741"/>
    </source>
</evidence>
<keyword evidence="6" id="KW-0226">DNA condensation</keyword>
<evidence type="ECO:0000256" key="10">
    <source>
        <dbReference type="SAM" id="MobiDB-lite"/>
    </source>
</evidence>
<comment type="subcellular location">
    <subcellularLocation>
        <location evidence="1 8">Nucleus</location>
    </subcellularLocation>
</comment>
<evidence type="ECO:0000259" key="11">
    <source>
        <dbReference type="SMART" id="SM00968"/>
    </source>
</evidence>
<evidence type="ECO:0000313" key="12">
    <source>
        <dbReference type="EMBL" id="OWA52980.1"/>
    </source>
</evidence>
<dbReference type="GO" id="GO:0000796">
    <property type="term" value="C:condensin complex"/>
    <property type="evidence" value="ECO:0007669"/>
    <property type="project" value="TreeGrafter"/>
</dbReference>
<dbReference type="InterPro" id="IPR003395">
    <property type="entry name" value="RecF/RecN/SMC_N"/>
</dbReference>
<keyword evidence="3" id="KW-0547">Nucleotide-binding</keyword>
<sequence>MADPAFSEESEWTRETGSPQAEPSSKRAKNGSSLNRSRTLSPRNIRNASNGHGSEGSAEGSPTSPSTSDVDDNTVIAASPNRTAVSTAQSVSTFNVTTEARIKLPRKGKVGKKSEDDLENVPSSLITPEPLRSTPKARESYRAGCRSLGLDADEAGSARDKAEMADREKMRGMGSPDPSLRGSLASHNGTQLMDQDDEMSTALHIPDESFAAPEPGPAETKDEYCAEADERQQFLLEHGIAMPAPVETFRQRYNANKSEQRLVLESLHLENFKSYANKVAVGAFNPKFTCIIGPNGSGKSNTIDALLFVFGYNNKRIRASKTADLIHKSDKFPNFKFCRVTVTFKRIIPGVDNYNQKEVEGSRYTVAREADHRGGSFFMLDGKKVDRAAVRARLLRDGIDLDQNRFLILQGEVEQIAMMKPKAKRADDEEMLEYVEEIVGTNQYKEPIAQLDALVDKLACQEEQQNMKVHEFGKQMNSLEAVKNETERYLKAENDVITRQHIIGQVHRYQHAGKREAAQAKLKIRQDDLTAKEADLAGLVIARKTLEEEHEAKKMYIREMEKGDSVEEKVFGTVEARKTKMQTKKKTLEESIPKIEAAKEKLEDQLKSKEDAPERLQEEIQTITQDIDNTKSNLELYARTIREKTTALPGLIGDRPERAAALEARLAEARVPLNGKRVELDNKDVEFNAFRDKHIREVQRHDDMVRRQTELTAETATLTEARGTISRELPPKEQELTQLRPRVQALRQNGETLTRDIRAKQDEIVLAAAQSRIQTNNRILRALLEAQRDGHLEGIIGRLGDLGTIDAKYDVAISTNFGGRLDTILVADVPASKRVIQYLKDNNLGRVSMFVLDKVTASVQGSVNQPFRTPEHSQRFIDLITPQDPIYRPIFYYSVRDTLVTDTRDRAVEIAYGRTKHKAVSLDGTQVDGVSGAMSGGGDSVTRGKMRTNAQGFQQLAYSGPPLEELEGQCRVLEARLQTNQTDLAECEIRLTDLQREIAQLTQAGTGNADRLRDFTAELDRLRDDIVKQARVVEESTPDAARQAVFERAIAALKAELEVENDRVQKIQDDIDVINGQIVDITKRNVDEWSTKERKAKTSLTRLEKELLAKQNEFDNHGKAMKKLRQDIEKRTTELAEKQTELEALLTEMDTVEAEWIAARDELKQKKELLKADKSEEKAMMERINNFDGKIEQLENETQEYRALVHQAKSEVEGVRKKMEALEKELDGLKLNDLHSAEPAQIKILSPEALCQVEIAELEGEIAGLKVQMNLLQPKLNVLQEYYKLADSRDGIMRGVEEIRRKRKLGYTLFMDYKNRRFTEFMDALRVIQSVLKTTYRQLTLGGDASLEPLDRFDPFADGLEFMVKPKTKSWKNISYLSGGEKTISSLALIFALHYFKPTPFYIMDEIDAALDFRNTSVIAFFVKERALAAQFIIVSLRNQMFECAYRLIGICKPDHQSMAMFIDPAKHVVDETETEPRQTIATFGRTASMYSQATQGPLLQGEEDEPSP</sequence>
<dbReference type="PIRSF" id="PIRSF005719">
    <property type="entry name" value="SMC"/>
    <property type="match status" value="1"/>
</dbReference>
<evidence type="ECO:0000256" key="6">
    <source>
        <dbReference type="ARBA" id="ARBA00023067"/>
    </source>
</evidence>
<dbReference type="InterPro" id="IPR024704">
    <property type="entry name" value="SMC"/>
</dbReference>
<dbReference type="OrthoDB" id="5575062at2759"/>
<dbReference type="PANTHER" id="PTHR18937">
    <property type="entry name" value="STRUCTURAL MAINTENANCE OF CHROMOSOMES SMC FAMILY MEMBER"/>
    <property type="match status" value="1"/>
</dbReference>
<dbReference type="PANTHER" id="PTHR18937:SF172">
    <property type="entry name" value="STRUCTURAL MAINTENANCE OF CHROMOSOMES PROTEIN"/>
    <property type="match status" value="1"/>
</dbReference>
<dbReference type="EMBL" id="MTYJ01000296">
    <property type="protein sequence ID" value="OWA52980.1"/>
    <property type="molecule type" value="Genomic_DNA"/>
</dbReference>
<dbReference type="InterPro" id="IPR010935">
    <property type="entry name" value="SMC_hinge"/>
</dbReference>
<dbReference type="InterPro" id="IPR027417">
    <property type="entry name" value="P-loop_NTPase"/>
</dbReference>
<feature type="coiled-coil region" evidence="9">
    <location>
        <begin position="1050"/>
        <end position="1232"/>
    </location>
</feature>
<reference evidence="13" key="1">
    <citation type="submission" date="2017-01" db="EMBL/GenBank/DDBJ databases">
        <title>Comparative genomics of anhydrobiosis in the tardigrade Hypsibius dujardini.</title>
        <authorList>
            <person name="Yoshida Y."/>
            <person name="Koutsovoulos G."/>
            <person name="Laetsch D."/>
            <person name="Stevens L."/>
            <person name="Kumar S."/>
            <person name="Horikawa D."/>
            <person name="Ishino K."/>
            <person name="Komine S."/>
            <person name="Tomita M."/>
            <person name="Blaxter M."/>
            <person name="Arakawa K."/>
        </authorList>
    </citation>
    <scope>NUCLEOTIDE SEQUENCE [LARGE SCALE GENOMIC DNA]</scope>
    <source>
        <strain evidence="13">Z151</strain>
    </source>
</reference>
<feature type="region of interest" description="Disordered" evidence="10">
    <location>
        <begin position="1"/>
        <end position="140"/>
    </location>
</feature>
<evidence type="ECO:0000256" key="7">
    <source>
        <dbReference type="ARBA" id="ARBA00023242"/>
    </source>
</evidence>
<dbReference type="GO" id="GO:0005634">
    <property type="term" value="C:nucleus"/>
    <property type="evidence" value="ECO:0007669"/>
    <property type="project" value="UniProtKB-SubCell"/>
</dbReference>
<dbReference type="Pfam" id="PF02463">
    <property type="entry name" value="SMC_N"/>
    <property type="match status" value="1"/>
</dbReference>
<evidence type="ECO:0000256" key="8">
    <source>
        <dbReference type="PIRNR" id="PIRNR005719"/>
    </source>
</evidence>
<protein>
    <recommendedName>
        <fullName evidence="8">Structural maintenance of chromosomes protein</fullName>
    </recommendedName>
</protein>
<keyword evidence="7 8" id="KW-0539">Nucleus</keyword>
<dbReference type="Gene3D" id="3.40.50.300">
    <property type="entry name" value="P-loop containing nucleotide triphosphate hydrolases"/>
    <property type="match status" value="2"/>
</dbReference>
<evidence type="ECO:0000313" key="13">
    <source>
        <dbReference type="Proteomes" id="UP000192578"/>
    </source>
</evidence>
<feature type="compositionally biased region" description="Acidic residues" evidence="10">
    <location>
        <begin position="1"/>
        <end position="10"/>
    </location>
</feature>
<dbReference type="Proteomes" id="UP000192578">
    <property type="component" value="Unassembled WGS sequence"/>
</dbReference>
<feature type="compositionally biased region" description="Polar residues" evidence="10">
    <location>
        <begin position="30"/>
        <end position="52"/>
    </location>
</feature>
<dbReference type="Gene3D" id="1.20.1060.20">
    <property type="match status" value="1"/>
</dbReference>
<comment type="caution">
    <text evidence="12">The sequence shown here is derived from an EMBL/GenBank/DDBJ whole genome shotgun (WGS) entry which is preliminary data.</text>
</comment>
<organism evidence="12 13">
    <name type="scientific">Hypsibius exemplaris</name>
    <name type="common">Freshwater tardigrade</name>
    <dbReference type="NCBI Taxonomy" id="2072580"/>
    <lineage>
        <taxon>Eukaryota</taxon>
        <taxon>Metazoa</taxon>
        <taxon>Ecdysozoa</taxon>
        <taxon>Tardigrada</taxon>
        <taxon>Eutardigrada</taxon>
        <taxon>Parachela</taxon>
        <taxon>Hypsibioidea</taxon>
        <taxon>Hypsibiidae</taxon>
        <taxon>Hypsibius</taxon>
    </lineage>
</organism>
<feature type="coiled-coil region" evidence="9">
    <location>
        <begin position="963"/>
        <end position="1004"/>
    </location>
</feature>
<dbReference type="GO" id="GO:0007076">
    <property type="term" value="P:mitotic chromosome condensation"/>
    <property type="evidence" value="ECO:0007669"/>
    <property type="project" value="TreeGrafter"/>
</dbReference>
<evidence type="ECO:0000256" key="5">
    <source>
        <dbReference type="ARBA" id="ARBA00023054"/>
    </source>
</evidence>
<evidence type="ECO:0000256" key="4">
    <source>
        <dbReference type="ARBA" id="ARBA00022840"/>
    </source>
</evidence>
<dbReference type="SMART" id="SM00968">
    <property type="entry name" value="SMC_hinge"/>
    <property type="match status" value="1"/>
</dbReference>
<comment type="similarity">
    <text evidence="2">Belongs to the SMC family. SMC4 subfamily.</text>
</comment>
<feature type="compositionally biased region" description="Basic and acidic residues" evidence="10">
    <location>
        <begin position="156"/>
        <end position="171"/>
    </location>
</feature>
<feature type="compositionally biased region" description="Polar residues" evidence="10">
    <location>
        <begin position="80"/>
        <end position="98"/>
    </location>
</feature>
<dbReference type="SUPFAM" id="SSF75553">
    <property type="entry name" value="Smc hinge domain"/>
    <property type="match status" value="1"/>
</dbReference>
<dbReference type="GO" id="GO:0005524">
    <property type="term" value="F:ATP binding"/>
    <property type="evidence" value="ECO:0007669"/>
    <property type="project" value="UniProtKB-KW"/>
</dbReference>
<evidence type="ECO:0000256" key="1">
    <source>
        <dbReference type="ARBA" id="ARBA00004123"/>
    </source>
</evidence>
<dbReference type="SUPFAM" id="SSF57997">
    <property type="entry name" value="Tropomyosin"/>
    <property type="match status" value="1"/>
</dbReference>
<keyword evidence="4" id="KW-0067">ATP-binding</keyword>
<dbReference type="Gene3D" id="3.30.70.1620">
    <property type="match status" value="1"/>
</dbReference>
<accession>A0A9X6NF20</accession>
<feature type="domain" description="SMC hinge" evidence="11">
    <location>
        <begin position="793"/>
        <end position="911"/>
    </location>
</feature>
<gene>
    <name evidence="12" type="ORF">BV898_17418</name>
</gene>
<keyword evidence="5 9" id="KW-0175">Coiled coil</keyword>
<dbReference type="GO" id="GO:0016887">
    <property type="term" value="F:ATP hydrolysis activity"/>
    <property type="evidence" value="ECO:0007669"/>
    <property type="project" value="InterPro"/>
</dbReference>
<dbReference type="SUPFAM" id="SSF52540">
    <property type="entry name" value="P-loop containing nucleoside triphosphate hydrolases"/>
    <property type="match status" value="1"/>
</dbReference>
<name>A0A9X6NF20_HYPEX</name>
<dbReference type="InterPro" id="IPR036277">
    <property type="entry name" value="SMC_hinge_sf"/>
</dbReference>
<keyword evidence="13" id="KW-1185">Reference proteome</keyword>
<evidence type="ECO:0000256" key="2">
    <source>
        <dbReference type="ARBA" id="ARBA00006005"/>
    </source>
</evidence>
<dbReference type="Pfam" id="PF06470">
    <property type="entry name" value="SMC_hinge"/>
    <property type="match status" value="1"/>
</dbReference>
<dbReference type="Gene3D" id="1.10.287.1490">
    <property type="match status" value="1"/>
</dbReference>